<gene>
    <name evidence="2" type="ORF">OTU49_004126</name>
</gene>
<evidence type="ECO:0000313" key="2">
    <source>
        <dbReference type="EMBL" id="KAK8738246.1"/>
    </source>
</evidence>
<keyword evidence="1" id="KW-0812">Transmembrane</keyword>
<accession>A0AAW0XG58</accession>
<organism evidence="2 3">
    <name type="scientific">Cherax quadricarinatus</name>
    <name type="common">Australian red claw crayfish</name>
    <dbReference type="NCBI Taxonomy" id="27406"/>
    <lineage>
        <taxon>Eukaryota</taxon>
        <taxon>Metazoa</taxon>
        <taxon>Ecdysozoa</taxon>
        <taxon>Arthropoda</taxon>
        <taxon>Crustacea</taxon>
        <taxon>Multicrustacea</taxon>
        <taxon>Malacostraca</taxon>
        <taxon>Eumalacostraca</taxon>
        <taxon>Eucarida</taxon>
        <taxon>Decapoda</taxon>
        <taxon>Pleocyemata</taxon>
        <taxon>Astacidea</taxon>
        <taxon>Parastacoidea</taxon>
        <taxon>Parastacidae</taxon>
        <taxon>Cherax</taxon>
    </lineage>
</organism>
<evidence type="ECO:0000256" key="1">
    <source>
        <dbReference type="SAM" id="Phobius"/>
    </source>
</evidence>
<dbReference type="Proteomes" id="UP001445076">
    <property type="component" value="Unassembled WGS sequence"/>
</dbReference>
<reference evidence="2 3" key="1">
    <citation type="journal article" date="2024" name="BMC Genomics">
        <title>Genome assembly of redclaw crayfish (Cherax quadricarinatus) provides insights into its immune adaptation and hypoxia tolerance.</title>
        <authorList>
            <person name="Liu Z."/>
            <person name="Zheng J."/>
            <person name="Li H."/>
            <person name="Fang K."/>
            <person name="Wang S."/>
            <person name="He J."/>
            <person name="Zhou D."/>
            <person name="Weng S."/>
            <person name="Chi M."/>
            <person name="Gu Z."/>
            <person name="He J."/>
            <person name="Li F."/>
            <person name="Wang M."/>
        </authorList>
    </citation>
    <scope>NUCLEOTIDE SEQUENCE [LARGE SCALE GENOMIC DNA]</scope>
    <source>
        <strain evidence="2">ZL_2023a</strain>
    </source>
</reference>
<keyword evidence="1" id="KW-1133">Transmembrane helix</keyword>
<sequence length="199" mass="22727">STLDCGPLGRHEMHEQRFCCCSCSIRGACYSIAGGKLLILLNDALLMWYNLLLEGGTWTMVHFVMVIIEMLFCLILLVGLRLRQRKLVLSWVWSSALILVVQVVIGVVLVVKTLGKTRYLTWLILYTAADIYMIFVVSSYGMLMDRDDRERQRLEAWAQFERSPENHLTNRQETQESGDAQVDDTIQKCGRACVTEDSN</sequence>
<feature type="non-terminal residue" evidence="2">
    <location>
        <position position="1"/>
    </location>
</feature>
<dbReference type="EMBL" id="JARKIK010000040">
    <property type="protein sequence ID" value="KAK8738246.1"/>
    <property type="molecule type" value="Genomic_DNA"/>
</dbReference>
<feature type="transmembrane region" description="Helical" evidence="1">
    <location>
        <begin position="87"/>
        <end position="111"/>
    </location>
</feature>
<comment type="caution">
    <text evidence="2">The sequence shown here is derived from an EMBL/GenBank/DDBJ whole genome shotgun (WGS) entry which is preliminary data.</text>
</comment>
<protein>
    <submittedName>
        <fullName evidence="2">Uncharacterized protein</fullName>
    </submittedName>
</protein>
<keyword evidence="3" id="KW-1185">Reference proteome</keyword>
<dbReference type="AlphaFoldDB" id="A0AAW0XG58"/>
<name>A0AAW0XG58_CHEQU</name>
<proteinExistence type="predicted"/>
<keyword evidence="1" id="KW-0472">Membrane</keyword>
<feature type="transmembrane region" description="Helical" evidence="1">
    <location>
        <begin position="123"/>
        <end position="143"/>
    </location>
</feature>
<feature type="transmembrane region" description="Helical" evidence="1">
    <location>
        <begin position="57"/>
        <end position="80"/>
    </location>
</feature>
<evidence type="ECO:0000313" key="3">
    <source>
        <dbReference type="Proteomes" id="UP001445076"/>
    </source>
</evidence>